<sequence length="109" mass="12294">MPPPPGRPGRPDDGGAPGAPAGSSLIPPDRAGRYQERWNVLKGEFVDEPRRAVHGANELVGEVLDELENLFRNQRDDLEQQFSRHDASTEDLRQALGRYREFFDRLLSL</sequence>
<evidence type="ECO:0000313" key="2">
    <source>
        <dbReference type="EMBL" id="OSY36120.1"/>
    </source>
</evidence>
<evidence type="ECO:0000313" key="3">
    <source>
        <dbReference type="Proteomes" id="UP000194360"/>
    </source>
</evidence>
<gene>
    <name evidence="2" type="ORF">BG845_05635</name>
</gene>
<proteinExistence type="predicted"/>
<feature type="region of interest" description="Disordered" evidence="1">
    <location>
        <begin position="1"/>
        <end position="30"/>
    </location>
</feature>
<accession>A0A1Y2MLK1</accession>
<dbReference type="AlphaFoldDB" id="A0A1Y2MLK1"/>
<comment type="caution">
    <text evidence="2">The sequence shown here is derived from an EMBL/GenBank/DDBJ whole genome shotgun (WGS) entry which is preliminary data.</text>
</comment>
<evidence type="ECO:0000256" key="1">
    <source>
        <dbReference type="SAM" id="MobiDB-lite"/>
    </source>
</evidence>
<dbReference type="EMBL" id="MIGB01000043">
    <property type="protein sequence ID" value="OSY36120.1"/>
    <property type="molecule type" value="Genomic_DNA"/>
</dbReference>
<reference evidence="2 3" key="1">
    <citation type="submission" date="2016-09" db="EMBL/GenBank/DDBJ databases">
        <title>Pseudonocardia autotrophica DSM535, a candidate organism with high potential of specific P450 cytochromes.</title>
        <authorList>
            <person name="Grumaz C."/>
            <person name="Vainshtein Y."/>
            <person name="Kirstahler P."/>
            <person name="Sohn K."/>
        </authorList>
    </citation>
    <scope>NUCLEOTIDE SEQUENCE [LARGE SCALE GENOMIC DNA]</scope>
    <source>
        <strain evidence="2 3">DSM 535</strain>
    </source>
</reference>
<protein>
    <submittedName>
        <fullName evidence="2">Uncharacterized protein</fullName>
    </submittedName>
</protein>
<dbReference type="Proteomes" id="UP000194360">
    <property type="component" value="Unassembled WGS sequence"/>
</dbReference>
<name>A0A1Y2MLK1_PSEAH</name>
<keyword evidence="3" id="KW-1185">Reference proteome</keyword>
<organism evidence="2 3">
    <name type="scientific">Pseudonocardia autotrophica</name>
    <name type="common">Amycolata autotrophica</name>
    <name type="synonym">Nocardia autotrophica</name>
    <dbReference type="NCBI Taxonomy" id="2074"/>
    <lineage>
        <taxon>Bacteria</taxon>
        <taxon>Bacillati</taxon>
        <taxon>Actinomycetota</taxon>
        <taxon>Actinomycetes</taxon>
        <taxon>Pseudonocardiales</taxon>
        <taxon>Pseudonocardiaceae</taxon>
        <taxon>Pseudonocardia</taxon>
    </lineage>
</organism>